<evidence type="ECO:0000256" key="7">
    <source>
        <dbReference type="ARBA" id="ARBA00022892"/>
    </source>
</evidence>
<evidence type="ECO:0000256" key="5">
    <source>
        <dbReference type="ARBA" id="ARBA00022574"/>
    </source>
</evidence>
<keyword evidence="7 12" id="KW-0931">ER-Golgi transport</keyword>
<dbReference type="Pfam" id="PF23953">
    <property type="entry name" value="TPR_COPA_B"/>
    <property type="match status" value="1"/>
</dbReference>
<dbReference type="GO" id="GO:0006888">
    <property type="term" value="P:endoplasmic reticulum to Golgi vesicle-mediated transport"/>
    <property type="evidence" value="ECO:0007669"/>
    <property type="project" value="TreeGrafter"/>
</dbReference>
<keyword evidence="4 12" id="KW-0963">Cytoplasm</keyword>
<keyword evidence="5 13" id="KW-0853">WD repeat</keyword>
<dbReference type="GO" id="GO:0006891">
    <property type="term" value="P:intra-Golgi vesicle-mediated transport"/>
    <property type="evidence" value="ECO:0007669"/>
    <property type="project" value="TreeGrafter"/>
</dbReference>
<evidence type="ECO:0000256" key="8">
    <source>
        <dbReference type="ARBA" id="ARBA00022927"/>
    </source>
</evidence>
<dbReference type="Pfam" id="PF04053">
    <property type="entry name" value="B-prop_COPA_B_2nd"/>
    <property type="match status" value="1"/>
</dbReference>
<dbReference type="InterPro" id="IPR006692">
    <property type="entry name" value="Beta-prop_COPA/B_2nd"/>
</dbReference>
<dbReference type="AlphaFoldDB" id="A0A1Y1VNS0"/>
<reference evidence="17 18" key="2">
    <citation type="submission" date="2016-08" db="EMBL/GenBank/DDBJ databases">
        <title>Pervasive Adenine N6-methylation of Active Genes in Fungi.</title>
        <authorList>
            <consortium name="DOE Joint Genome Institute"/>
            <person name="Mondo S.J."/>
            <person name="Dannebaum R.O."/>
            <person name="Kuo R.C."/>
            <person name="Labutti K."/>
            <person name="Haridas S."/>
            <person name="Kuo A."/>
            <person name="Salamov A."/>
            <person name="Ahrendt S.R."/>
            <person name="Lipzen A."/>
            <person name="Sullivan W."/>
            <person name="Andreopoulos W.B."/>
            <person name="Clum A."/>
            <person name="Lindquist E."/>
            <person name="Daum C."/>
            <person name="Ramamoorthy G.K."/>
            <person name="Gryganskyi A."/>
            <person name="Culley D."/>
            <person name="Magnuson J.K."/>
            <person name="James T.Y."/>
            <person name="O'Malley M.A."/>
            <person name="Stajich J.E."/>
            <person name="Spatafora J.W."/>
            <person name="Visel A."/>
            <person name="Grigoriev I.V."/>
        </authorList>
    </citation>
    <scope>NUCLEOTIDE SEQUENCE [LARGE SCALE GENOMIC DNA]</scope>
    <source>
        <strain evidence="18">finn</strain>
    </source>
</reference>
<feature type="repeat" description="WD" evidence="13">
    <location>
        <begin position="138"/>
        <end position="180"/>
    </location>
</feature>
<evidence type="ECO:0000256" key="6">
    <source>
        <dbReference type="ARBA" id="ARBA00022737"/>
    </source>
</evidence>
<dbReference type="Gene3D" id="2.130.10.10">
    <property type="entry name" value="YVTN repeat-like/Quinoprotein amine dehydrogenase"/>
    <property type="match status" value="1"/>
</dbReference>
<feature type="region of interest" description="Disordered" evidence="14">
    <location>
        <begin position="940"/>
        <end position="1001"/>
    </location>
</feature>
<evidence type="ECO:0000256" key="13">
    <source>
        <dbReference type="PROSITE-ProRule" id="PRU00221"/>
    </source>
</evidence>
<keyword evidence="10 12" id="KW-0472">Membrane</keyword>
<feature type="compositionally biased region" description="Acidic residues" evidence="14">
    <location>
        <begin position="972"/>
        <end position="1001"/>
    </location>
</feature>
<dbReference type="SMART" id="SM00320">
    <property type="entry name" value="WD40"/>
    <property type="match status" value="7"/>
</dbReference>
<dbReference type="InterPro" id="IPR001680">
    <property type="entry name" value="WD40_rpt"/>
</dbReference>
<comment type="function">
    <text evidence="12">The coatomer is a cytosolic protein complex that binds to dilysine motifs and reversibly associates with Golgi non-clathrin-coated vesicles, which further mediate biosynthetic protein transport from the ER, via the Golgi up to the trans Golgi network. Coatomer complex is required for budding from Golgi membranes, and is essential for the retrograde Golgi-to-ER transport of dilysine-tagged proteins.</text>
</comment>
<dbReference type="FunFam" id="2.130.10.10:FF:000008">
    <property type="entry name" value="Coatomer subunit beta"/>
    <property type="match status" value="1"/>
</dbReference>
<dbReference type="OrthoDB" id="10261470at2759"/>
<proteinExistence type="inferred from homology"/>
<accession>A0A1Y1VNS0</accession>
<comment type="caution">
    <text evidence="17">The sequence shown here is derived from an EMBL/GenBank/DDBJ whole genome shotgun (WGS) entry which is preliminary data.</text>
</comment>
<dbReference type="PROSITE" id="PS50082">
    <property type="entry name" value="WD_REPEATS_2"/>
    <property type="match status" value="5"/>
</dbReference>
<comment type="subcellular location">
    <subcellularLocation>
        <location evidence="1 12">Cytoplasmic vesicle</location>
        <location evidence="1 12">COPI-coated vesicle membrane</location>
        <topology evidence="1 12">Peripheral membrane protein</topology>
        <orientation evidence="1 12">Cytoplasmic side</orientation>
    </subcellularLocation>
    <subcellularLocation>
        <location evidence="12">Golgi apparatus membrane</location>
        <topology evidence="12">Peripheral membrane protein</topology>
        <orientation evidence="12">Cytoplasmic side</orientation>
    </subcellularLocation>
    <text evidence="12">The coatomer is cytoplasmic or polymerized on the cytoplasmic side of the Golgi, as well as on the vesicles/buds originating from it.</text>
</comment>
<keyword evidence="11 12" id="KW-0968">Cytoplasmic vesicle</keyword>
<evidence type="ECO:0000256" key="1">
    <source>
        <dbReference type="ARBA" id="ARBA00004347"/>
    </source>
</evidence>
<dbReference type="PANTHER" id="PTHR19876:SF2">
    <property type="entry name" value="COATOMER SUBUNIT BETA"/>
    <property type="match status" value="1"/>
</dbReference>
<dbReference type="InterPro" id="IPR020472">
    <property type="entry name" value="WD40_PAC1"/>
</dbReference>
<evidence type="ECO:0000256" key="9">
    <source>
        <dbReference type="ARBA" id="ARBA00023034"/>
    </source>
</evidence>
<dbReference type="CDD" id="cd22947">
    <property type="entry name" value="Coatomer_WDAD_beta-like"/>
    <property type="match status" value="1"/>
</dbReference>
<feature type="compositionally biased region" description="Basic and acidic residues" evidence="14">
    <location>
        <begin position="947"/>
        <end position="971"/>
    </location>
</feature>
<dbReference type="GO" id="GO:0006886">
    <property type="term" value="P:intracellular protein transport"/>
    <property type="evidence" value="ECO:0007669"/>
    <property type="project" value="UniProtKB-UniRule"/>
</dbReference>
<evidence type="ECO:0000256" key="2">
    <source>
        <dbReference type="ARBA" id="ARBA00010844"/>
    </source>
</evidence>
<evidence type="ECO:0000259" key="16">
    <source>
        <dbReference type="Pfam" id="PF23953"/>
    </source>
</evidence>
<dbReference type="CDD" id="cd00200">
    <property type="entry name" value="WD40"/>
    <property type="match status" value="1"/>
</dbReference>
<evidence type="ECO:0000256" key="11">
    <source>
        <dbReference type="ARBA" id="ARBA00023329"/>
    </source>
</evidence>
<dbReference type="GO" id="GO:0005198">
    <property type="term" value="F:structural molecule activity"/>
    <property type="evidence" value="ECO:0007669"/>
    <property type="project" value="UniProtKB-UniRule"/>
</dbReference>
<dbReference type="Gene3D" id="1.25.40.470">
    <property type="match status" value="1"/>
</dbReference>
<keyword evidence="18" id="KW-1185">Reference proteome</keyword>
<dbReference type="InterPro" id="IPR056176">
    <property type="entry name" value="TPR_COPA_B"/>
</dbReference>
<keyword evidence="6" id="KW-0677">Repeat</keyword>
<keyword evidence="8 12" id="KW-0653">Protein transport</keyword>
<dbReference type="Pfam" id="PF00400">
    <property type="entry name" value="WD40"/>
    <property type="match status" value="6"/>
</dbReference>
<feature type="repeat" description="WD" evidence="13">
    <location>
        <begin position="11"/>
        <end position="52"/>
    </location>
</feature>
<evidence type="ECO:0000256" key="4">
    <source>
        <dbReference type="ARBA" id="ARBA00022490"/>
    </source>
</evidence>
<dbReference type="PRINTS" id="PR00320">
    <property type="entry name" value="GPROTEINBRPT"/>
</dbReference>
<feature type="repeat" description="WD" evidence="13">
    <location>
        <begin position="181"/>
        <end position="224"/>
    </location>
</feature>
<reference evidence="17 18" key="1">
    <citation type="submission" date="2016-08" db="EMBL/GenBank/DDBJ databases">
        <title>Genomes of anaerobic fungi encode conserved fungal cellulosomes for biomass hydrolysis.</title>
        <authorList>
            <consortium name="DOE Joint Genome Institute"/>
            <person name="Haitjema C.H."/>
            <person name="Gilmore S.P."/>
            <person name="Henske J.K."/>
            <person name="Solomon K.V."/>
            <person name="De Groot R."/>
            <person name="Kuo A."/>
            <person name="Mondo S.J."/>
            <person name="Salamov A.A."/>
            <person name="Labutti K."/>
            <person name="Zhao Z."/>
            <person name="Chiniquy J."/>
            <person name="Barry K."/>
            <person name="Brewer H.M."/>
            <person name="Purvine S.O."/>
            <person name="Wright A.T."/>
            <person name="Boxma B."/>
            <person name="Van Alen T."/>
            <person name="Hackstein J.H."/>
            <person name="Baker S.E."/>
            <person name="Grigoriev I.V."/>
            <person name="O'Malley M.A."/>
        </authorList>
    </citation>
    <scope>NUCLEOTIDE SEQUENCE [LARGE SCALE GENOMIC DNA]</scope>
    <source>
        <strain evidence="18">finn</strain>
    </source>
</reference>
<evidence type="ECO:0000259" key="15">
    <source>
        <dbReference type="Pfam" id="PF04053"/>
    </source>
</evidence>
<evidence type="ECO:0000256" key="10">
    <source>
        <dbReference type="ARBA" id="ARBA00023136"/>
    </source>
</evidence>
<keyword evidence="9 12" id="KW-0333">Golgi apparatus</keyword>
<dbReference type="InterPro" id="IPR016453">
    <property type="entry name" value="COPB2"/>
</dbReference>
<dbReference type="PROSITE" id="PS50294">
    <property type="entry name" value="WD_REPEATS_REGION"/>
    <property type="match status" value="4"/>
</dbReference>
<dbReference type="PIRSF" id="PIRSF005567">
    <property type="entry name" value="Coatomer_beta'_subunit"/>
    <property type="match status" value="1"/>
</dbReference>
<dbReference type="GO" id="GO:0006890">
    <property type="term" value="P:retrograde vesicle-mediated transport, Golgi to endoplasmic reticulum"/>
    <property type="evidence" value="ECO:0007669"/>
    <property type="project" value="TreeGrafter"/>
</dbReference>
<dbReference type="STRING" id="1754191.A0A1Y1VNS0"/>
<dbReference type="SUPFAM" id="SSF63829">
    <property type="entry name" value="Calcium-dependent phosphotriesterase"/>
    <property type="match status" value="1"/>
</dbReference>
<gene>
    <name evidence="17" type="ORF">BCR36DRAFT_579475</name>
</gene>
<feature type="domain" description="COPA/B TPR" evidence="16">
    <location>
        <begin position="595"/>
        <end position="775"/>
    </location>
</feature>
<dbReference type="FunFam" id="1.25.40.470:FF:000001">
    <property type="entry name" value="Coatomer subunit beta"/>
    <property type="match status" value="1"/>
</dbReference>
<feature type="repeat" description="WD" evidence="13">
    <location>
        <begin position="225"/>
        <end position="266"/>
    </location>
</feature>
<dbReference type="InterPro" id="IPR015943">
    <property type="entry name" value="WD40/YVTN_repeat-like_dom_sf"/>
</dbReference>
<feature type="repeat" description="WD" evidence="13">
    <location>
        <begin position="95"/>
        <end position="127"/>
    </location>
</feature>
<comment type="similarity">
    <text evidence="2 12">Belongs to the WD repeat COPB2 family.</text>
</comment>
<evidence type="ECO:0000256" key="12">
    <source>
        <dbReference type="PIRNR" id="PIRNR005567"/>
    </source>
</evidence>
<dbReference type="GO" id="GO:0030126">
    <property type="term" value="C:COPI vesicle coat"/>
    <property type="evidence" value="ECO:0007669"/>
    <property type="project" value="TreeGrafter"/>
</dbReference>
<dbReference type="SUPFAM" id="SSF50978">
    <property type="entry name" value="WD40 repeat-like"/>
    <property type="match status" value="1"/>
</dbReference>
<organism evidence="17 18">
    <name type="scientific">Piromyces finnis</name>
    <dbReference type="NCBI Taxonomy" id="1754191"/>
    <lineage>
        <taxon>Eukaryota</taxon>
        <taxon>Fungi</taxon>
        <taxon>Fungi incertae sedis</taxon>
        <taxon>Chytridiomycota</taxon>
        <taxon>Chytridiomycota incertae sedis</taxon>
        <taxon>Neocallimastigomycetes</taxon>
        <taxon>Neocallimastigales</taxon>
        <taxon>Neocallimastigaceae</taxon>
        <taxon>Piromyces</taxon>
    </lineage>
</organism>
<name>A0A1Y1VNS0_9FUNG</name>
<comment type="subunit">
    <text evidence="12">Oligomeric complex that consists of at least the alpha, beta, beta', gamma, delta, epsilon and zeta subunits.</text>
</comment>
<keyword evidence="3 12" id="KW-0813">Transport</keyword>
<dbReference type="GO" id="GO:0000139">
    <property type="term" value="C:Golgi membrane"/>
    <property type="evidence" value="ECO:0007669"/>
    <property type="project" value="UniProtKB-SubCell"/>
</dbReference>
<sequence length="1001" mass="114711">MPLRLDIKRQLISRSDRVKSVDFHPTEPWLLSALYNGNVYIWNYETQQMVKTFEVSELPVRTAKFVSRKSWIITGSDDMNIRVFNYNTHEKVIGFEAHADYIRSIAVHPTQPYVLSSSDDFTIKLWDWEHAWKNIMVFEGHTHYIMQVVFNPKDTNTFASASLDRTIKVWSLGSPVANYTLEGHEKGVNCVEYYQGSEKPYLVSGADDHLIKVWDYQNKTCVQTLEGHTENVSMVCFHPKLPIIVSGGEDGTIRFWHVNTYRLEETLNYGMERVWALAYLKSSNNIAIGYDEGVICIKIGREEPAISMDNSGKIIWASHNDIQTANIKTAIESNIKDGEQVSLSVKDLGNCELYPNTLKHSPNGRFVVVCGDGEYIIYTALAWRNKSFGSALDFVWSSENNEYAIRETPTKIKIFKNFKEKKVNIQANFNIDTIFGGTLLSVKCGNSLNFYDWETGICIRRIEVEAKNVFWADSDLVAITSDDSFYLLRFNRIAYQQAIEKYDSNISEEGIEEAFEFLNEVNESVETGLWVGDCFIYTNSTNRLNYVVGGQVNTISHFDKNVYLLGYIPKDNRIYLCDKYVNVTSYAFPLSVIEYQTAILRGDLEAAELILPKVPMDQRNKVARFLESQDMKEMALIVSTDPNQRFDLAIQLNHLNIALEIAKELDQVECWRTLGESALSSWKFDLVEECFQKAKDIENLMLFYQATGNKKALYKLAYNTEKSGKNNIAFTCYLLCQDTKKCVDLLIKSERLPEAVLFAKTYCPSEVPRIVELWKTSLKEIKKNVIAESISNPSKNPELHPEYEVACKIEDLIQKFKENVSIPSIEYEKYKDSLTWDLMNDKEKLVLINQLTEENKKNNTNDVSDTDSQSHLSHAVSFANTPEIVVNDKAQNHQPEGNPAQPVDDFDTMSYLSMEVNTTGTGSVRGEEFDDISSMADCFSQSGVSDINDHQQDMEEKEEINIENKEEKNESYEEEEKEEVVNTEDNNEEENEEKNEEQNEA</sequence>
<feature type="domain" description="COPA/B second beta-propeller" evidence="15">
    <location>
        <begin position="319"/>
        <end position="578"/>
    </location>
</feature>
<dbReference type="EMBL" id="MCFH01000002">
    <property type="protein sequence ID" value="ORX60030.1"/>
    <property type="molecule type" value="Genomic_DNA"/>
</dbReference>
<dbReference type="InterPro" id="IPR036322">
    <property type="entry name" value="WD40_repeat_dom_sf"/>
</dbReference>
<evidence type="ECO:0000313" key="18">
    <source>
        <dbReference type="Proteomes" id="UP000193719"/>
    </source>
</evidence>
<dbReference type="Proteomes" id="UP000193719">
    <property type="component" value="Unassembled WGS sequence"/>
</dbReference>
<dbReference type="PANTHER" id="PTHR19876">
    <property type="entry name" value="COATOMER"/>
    <property type="match status" value="1"/>
</dbReference>
<evidence type="ECO:0000313" key="17">
    <source>
        <dbReference type="EMBL" id="ORX60030.1"/>
    </source>
</evidence>
<evidence type="ECO:0000256" key="3">
    <source>
        <dbReference type="ARBA" id="ARBA00022448"/>
    </source>
</evidence>
<dbReference type="InterPro" id="IPR050844">
    <property type="entry name" value="Coatomer_complex_subunit"/>
</dbReference>
<protein>
    <recommendedName>
        <fullName evidence="12">Coatomer subunit beta'</fullName>
    </recommendedName>
</protein>
<evidence type="ECO:0000256" key="14">
    <source>
        <dbReference type="SAM" id="MobiDB-lite"/>
    </source>
</evidence>